<evidence type="ECO:0000256" key="1">
    <source>
        <dbReference type="SAM" id="MobiDB-lite"/>
    </source>
</evidence>
<feature type="region of interest" description="Disordered" evidence="1">
    <location>
        <begin position="1"/>
        <end position="32"/>
    </location>
</feature>
<name>A0A4Y2Q146_ARAVE</name>
<reference evidence="3 4" key="1">
    <citation type="journal article" date="2019" name="Sci. Rep.">
        <title>Orb-weaving spider Araneus ventricosus genome elucidates the spidroin gene catalogue.</title>
        <authorList>
            <person name="Kono N."/>
            <person name="Nakamura H."/>
            <person name="Ohtoshi R."/>
            <person name="Moran D.A.P."/>
            <person name="Shinohara A."/>
            <person name="Yoshida Y."/>
            <person name="Fujiwara M."/>
            <person name="Mori M."/>
            <person name="Tomita M."/>
            <person name="Arakawa K."/>
        </authorList>
    </citation>
    <scope>NUCLEOTIDE SEQUENCE [LARGE SCALE GENOMIC DNA]</scope>
</reference>
<evidence type="ECO:0000313" key="3">
    <source>
        <dbReference type="EMBL" id="GBN57134.1"/>
    </source>
</evidence>
<comment type="caution">
    <text evidence="3">The sequence shown here is derived from an EMBL/GenBank/DDBJ whole genome shotgun (WGS) entry which is preliminary data.</text>
</comment>
<organism evidence="3 4">
    <name type="scientific">Araneus ventricosus</name>
    <name type="common">Orbweaver spider</name>
    <name type="synonym">Epeira ventricosa</name>
    <dbReference type="NCBI Taxonomy" id="182803"/>
    <lineage>
        <taxon>Eukaryota</taxon>
        <taxon>Metazoa</taxon>
        <taxon>Ecdysozoa</taxon>
        <taxon>Arthropoda</taxon>
        <taxon>Chelicerata</taxon>
        <taxon>Arachnida</taxon>
        <taxon>Araneae</taxon>
        <taxon>Araneomorphae</taxon>
        <taxon>Entelegynae</taxon>
        <taxon>Araneoidea</taxon>
        <taxon>Araneidae</taxon>
        <taxon>Araneus</taxon>
    </lineage>
</organism>
<evidence type="ECO:0000313" key="4">
    <source>
        <dbReference type="Proteomes" id="UP000499080"/>
    </source>
</evidence>
<feature type="compositionally biased region" description="Polar residues" evidence="1">
    <location>
        <begin position="1"/>
        <end position="24"/>
    </location>
</feature>
<dbReference type="EMBL" id="BGPR01012673">
    <property type="protein sequence ID" value="GBN57134.1"/>
    <property type="molecule type" value="Genomic_DNA"/>
</dbReference>
<proteinExistence type="predicted"/>
<dbReference type="EMBL" id="BGPR01012665">
    <property type="protein sequence ID" value="GBN57104.1"/>
    <property type="molecule type" value="Genomic_DNA"/>
</dbReference>
<keyword evidence="4" id="KW-1185">Reference proteome</keyword>
<sequence>MAPTSYTTIIAPTSRSKNPLTNAAASHPRARGDPRWDCRRIVSMITEVSHLLLRVTMAIFQSSLSNHHHGCNRVLKNHVRNLYRADTVVINKCFHCHFQNNWCKGRQ</sequence>
<evidence type="ECO:0000313" key="2">
    <source>
        <dbReference type="EMBL" id="GBN57104.1"/>
    </source>
</evidence>
<dbReference type="Proteomes" id="UP000499080">
    <property type="component" value="Unassembled WGS sequence"/>
</dbReference>
<protein>
    <submittedName>
        <fullName evidence="3">Uncharacterized protein</fullName>
    </submittedName>
</protein>
<dbReference type="AlphaFoldDB" id="A0A4Y2Q146"/>
<accession>A0A4Y2Q146</accession>
<gene>
    <name evidence="3" type="ORF">AVEN_115451_1</name>
    <name evidence="2" type="ORF">AVEN_236071_1</name>
</gene>